<dbReference type="InterPro" id="IPR000569">
    <property type="entry name" value="HECT_dom"/>
</dbReference>
<dbReference type="InterPro" id="IPR042469">
    <property type="entry name" value="HECTD3"/>
</dbReference>
<dbReference type="Gene3D" id="3.90.1750.10">
    <property type="entry name" value="Hect, E3 ligase catalytic domains"/>
    <property type="match status" value="1"/>
</dbReference>
<dbReference type="PROSITE" id="PS50237">
    <property type="entry name" value="HECT"/>
    <property type="match status" value="1"/>
</dbReference>
<dbReference type="EMBL" id="GIBP01003559">
    <property type="protein sequence ID" value="NDV32528.1"/>
    <property type="molecule type" value="Transcribed_RNA"/>
</dbReference>
<sequence>MVISRRNNSEPIFIQAFNIWKRIPNKALFRQSYSPLIINPVANGFGLMSAKQKRAFLVSFKDEDGVDEGGLYNEFFHEITNELMTSSKLKLFIRTPNHIREDGPEQYLFKTNPALGHQSDDAQAFELFEFVGVLIGIALRCEVVMGFNFPSLFWKYLVDEEVGNEDLERIDARLVASCKEIVDCKAEDYNTNFNDTTWSCVVSSEQNLVHDLIPNGRNIKVSWEQRKEFTEKLIHFELHKKDAPHLEAIKRGISSIIPEGYLSMFSWKELESAICGDPVNIFELKKNAIYEDVSSEEEHVKFFWQVLEELTTEEQEKFLRFAWARSRMPPSGTNQGITISAPPSESRDNPDLFLPRSNTCSFKMHLPQYTTVQNARDKILYAINHCTELDRI</sequence>
<accession>A0A6B2L6T0</accession>
<dbReference type="PANTHER" id="PTHR46654">
    <property type="entry name" value="E3 UBIQUITIN-PROTEIN LIGASE HECTD3"/>
    <property type="match status" value="1"/>
</dbReference>
<dbReference type="Gene3D" id="3.30.2160.10">
    <property type="entry name" value="Hect, E3 ligase catalytic domain"/>
    <property type="match status" value="1"/>
</dbReference>
<feature type="domain" description="HECT" evidence="3">
    <location>
        <begin position="53"/>
        <end position="388"/>
    </location>
</feature>
<keyword evidence="1 2" id="KW-0833">Ubl conjugation pathway</keyword>
<proteinExistence type="predicted"/>
<evidence type="ECO:0000256" key="2">
    <source>
        <dbReference type="PROSITE-ProRule" id="PRU00104"/>
    </source>
</evidence>
<dbReference type="Gene3D" id="3.30.2410.10">
    <property type="entry name" value="Hect, E3 ligase catalytic domain"/>
    <property type="match status" value="1"/>
</dbReference>
<name>A0A6B2L6T0_9EUKA</name>
<evidence type="ECO:0000259" key="3">
    <source>
        <dbReference type="PROSITE" id="PS50237"/>
    </source>
</evidence>
<dbReference type="AlphaFoldDB" id="A0A6B2L6T0"/>
<dbReference type="InterPro" id="IPR035983">
    <property type="entry name" value="Hect_E3_ubiquitin_ligase"/>
</dbReference>
<dbReference type="Pfam" id="PF00632">
    <property type="entry name" value="HECT"/>
    <property type="match status" value="1"/>
</dbReference>
<dbReference type="SUPFAM" id="SSF56204">
    <property type="entry name" value="Hect, E3 ligase catalytic domain"/>
    <property type="match status" value="1"/>
</dbReference>
<feature type="active site" description="Glycyl thioester intermediate" evidence="2">
    <location>
        <position position="360"/>
    </location>
</feature>
<protein>
    <recommendedName>
        <fullName evidence="3">HECT domain-containing protein</fullName>
    </recommendedName>
</protein>
<dbReference type="PANTHER" id="PTHR46654:SF1">
    <property type="entry name" value="E3 UBIQUITIN-PROTEIN LIGASE HECTD3"/>
    <property type="match status" value="1"/>
</dbReference>
<reference evidence="4" key="1">
    <citation type="journal article" date="2020" name="J. Eukaryot. Microbiol.">
        <title>De novo Sequencing, Assembly and Annotation of the Transcriptome for the Free-Living Testate Amoeba Arcella intermedia.</title>
        <authorList>
            <person name="Ribeiro G.M."/>
            <person name="Porfirio-Sousa A.L."/>
            <person name="Maurer-Alcala X.X."/>
            <person name="Katz L.A."/>
            <person name="Lahr D.J.G."/>
        </authorList>
    </citation>
    <scope>NUCLEOTIDE SEQUENCE</scope>
</reference>
<organism evidence="4">
    <name type="scientific">Arcella intermedia</name>
    <dbReference type="NCBI Taxonomy" id="1963864"/>
    <lineage>
        <taxon>Eukaryota</taxon>
        <taxon>Amoebozoa</taxon>
        <taxon>Tubulinea</taxon>
        <taxon>Elardia</taxon>
        <taxon>Arcellinida</taxon>
        <taxon>Sphaerothecina</taxon>
        <taxon>Arcellidae</taxon>
        <taxon>Arcella</taxon>
    </lineage>
</organism>
<evidence type="ECO:0000313" key="4">
    <source>
        <dbReference type="EMBL" id="NDV32528.1"/>
    </source>
</evidence>
<dbReference type="SMART" id="SM00119">
    <property type="entry name" value="HECTc"/>
    <property type="match status" value="1"/>
</dbReference>
<dbReference type="GO" id="GO:0004842">
    <property type="term" value="F:ubiquitin-protein transferase activity"/>
    <property type="evidence" value="ECO:0007669"/>
    <property type="project" value="InterPro"/>
</dbReference>
<evidence type="ECO:0000256" key="1">
    <source>
        <dbReference type="ARBA" id="ARBA00022786"/>
    </source>
</evidence>